<proteinExistence type="inferred from homology"/>
<dbReference type="EMBL" id="AORI01000010">
    <property type="protein sequence ID" value="ENY68757.1"/>
    <property type="molecule type" value="Genomic_DNA"/>
</dbReference>
<dbReference type="PATRIC" id="fig|1188233.3.peg.348"/>
<keyword evidence="4 12" id="KW-0548">Nucleotidyltransferase</keyword>
<dbReference type="InterPro" id="IPR002694">
    <property type="entry name" value="Znf_CHC2"/>
</dbReference>
<evidence type="ECO:0000259" key="13">
    <source>
        <dbReference type="PROSITE" id="PS50880"/>
    </source>
</evidence>
<dbReference type="Pfam" id="PF08275">
    <property type="entry name" value="DNAG_N"/>
    <property type="match status" value="1"/>
</dbReference>
<evidence type="ECO:0000256" key="8">
    <source>
        <dbReference type="ARBA" id="ARBA00022833"/>
    </source>
</evidence>
<dbReference type="GO" id="GO:0000428">
    <property type="term" value="C:DNA-directed RNA polymerase complex"/>
    <property type="evidence" value="ECO:0007669"/>
    <property type="project" value="UniProtKB-KW"/>
</dbReference>
<keyword evidence="3 12" id="KW-0808">Transferase</keyword>
<dbReference type="InterPro" id="IPR006171">
    <property type="entry name" value="TOPRIM_dom"/>
</dbReference>
<sequence>MSKENIWDFIISKCDIVNIIGQYVSLNKQGKNYKANCPFHSEKTPSFIVSGEKQFFKCFGCGKSGNVIKFIEFKENLNSIEALKFLAKKENLDISNFDNFFLQTTITSEQQKILDAMSTANNFFRYQLIFEKNAAIEAYLKKRNLSEEIIKEFELGYANSNKLIYDKLKEENIDDFAIYNSSLLSNYGNKNFFNDRLIFPIHDKYGNIVAFSGRDISDLQTPKYLNSAETIVFKKNEVMFNYFHAQEAINETNEVYLVEGQFDCIALYKIGIKNVVALMGTSFSINHLKELSNKNIILLFDNDEAGKNATFKNLKMILQNLKKYNLNVSFINNNLNKDPDELYNLDNGLSLKKITNIKIDIIEFLYNAFNEIFNKEANEINKLNAYETLFEYVSYLYENWIIALQERMQKANILSKDLFYSLLKKIKKSQANLDFYATFDPKKNSNAQFNEPKFDQYEIESFASKMQKKGTLIKQELKNKISVYHKTLIDFYIIVTSLSQDFFNKEFFRDFKYISFDDENKKLKKLVDYALDKKSQNDISSPKEIVSFLENDISNLENKDEISLYQEFLEIAKELQNYNQDSLFDKQMNDKDHFYKKYQEMRSLKNKNKKKFIS</sequence>
<dbReference type="InterPro" id="IPR034151">
    <property type="entry name" value="TOPRIM_DnaG_bac"/>
</dbReference>
<keyword evidence="5 12" id="KW-0235">DNA replication</keyword>
<dbReference type="GO" id="GO:0008270">
    <property type="term" value="F:zinc ion binding"/>
    <property type="evidence" value="ECO:0007669"/>
    <property type="project" value="UniProtKB-UniRule"/>
</dbReference>
<dbReference type="InterPro" id="IPR050219">
    <property type="entry name" value="DnaG_primase"/>
</dbReference>
<dbReference type="Pfam" id="PF01807">
    <property type="entry name" value="Zn_ribbon_DnaG"/>
    <property type="match status" value="1"/>
</dbReference>
<reference evidence="14 15" key="1">
    <citation type="journal article" date="2013" name="Genome Announc.">
        <title>Draft Genome Sequences of Mycoplasma auris and Mycoplasma yeatsii, Two Species of the Ear Canal of Caprinae.</title>
        <authorList>
            <person name="Dordet-Frisoni E."/>
            <person name="Baranowski E."/>
            <person name="Barre A."/>
            <person name="Blanchard A."/>
            <person name="Breton M."/>
            <person name="Couture C."/>
            <person name="Dupuy V."/>
            <person name="Gaurivaud P."/>
            <person name="Jacob D."/>
            <person name="Lemaitre C."/>
            <person name="Manso-Silvan L."/>
            <person name="Nikolski M."/>
            <person name="Nouvel L.X."/>
            <person name="Poumarat F."/>
            <person name="Sirand-Pugnet P."/>
            <person name="Thebault P."/>
            <person name="Theil S."/>
            <person name="Thiaucourt F."/>
            <person name="Citti C."/>
            <person name="Tardy F."/>
        </authorList>
    </citation>
    <scope>NUCLEOTIDE SEQUENCE [LARGE SCALE GENOMIC DNA]</scope>
    <source>
        <strain evidence="14 15">15026</strain>
    </source>
</reference>
<protein>
    <recommendedName>
        <fullName evidence="12">DNA primase</fullName>
        <ecNumber evidence="12">2.7.7.101</ecNumber>
    </recommendedName>
</protein>
<dbReference type="SUPFAM" id="SSF56731">
    <property type="entry name" value="DNA primase core"/>
    <property type="match status" value="1"/>
</dbReference>
<dbReference type="GO" id="GO:0006269">
    <property type="term" value="P:DNA replication, synthesis of primer"/>
    <property type="evidence" value="ECO:0007669"/>
    <property type="project" value="UniProtKB-UniRule"/>
</dbReference>
<name>N9V022_9BACT</name>
<gene>
    <name evidence="12 14" type="primary">dnaG</name>
    <name evidence="14" type="ORF">MAU_3570</name>
</gene>
<evidence type="ECO:0000256" key="2">
    <source>
        <dbReference type="ARBA" id="ARBA00022515"/>
    </source>
</evidence>
<dbReference type="Gene3D" id="3.90.580.10">
    <property type="entry name" value="Zinc finger, CHC2-type domain"/>
    <property type="match status" value="1"/>
</dbReference>
<dbReference type="CDD" id="cd03364">
    <property type="entry name" value="TOPRIM_DnaG_primases"/>
    <property type="match status" value="1"/>
</dbReference>
<evidence type="ECO:0000313" key="15">
    <source>
        <dbReference type="Proteomes" id="UP000013131"/>
    </source>
</evidence>
<keyword evidence="8 12" id="KW-0862">Zinc</keyword>
<evidence type="ECO:0000256" key="4">
    <source>
        <dbReference type="ARBA" id="ARBA00022695"/>
    </source>
</evidence>
<comment type="cofactor">
    <cofactor evidence="12">
        <name>Zn(2+)</name>
        <dbReference type="ChEBI" id="CHEBI:29105"/>
    </cofactor>
    <text evidence="12">Binds 1 zinc ion per monomer.</text>
</comment>
<dbReference type="InterPro" id="IPR030846">
    <property type="entry name" value="DnaG_bac"/>
</dbReference>
<dbReference type="AlphaFoldDB" id="N9V022"/>
<keyword evidence="1 12" id="KW-0240">DNA-directed RNA polymerase</keyword>
<evidence type="ECO:0000256" key="1">
    <source>
        <dbReference type="ARBA" id="ARBA00022478"/>
    </source>
</evidence>
<comment type="similarity">
    <text evidence="12">Belongs to the DnaG primase family.</text>
</comment>
<dbReference type="InterPro" id="IPR013264">
    <property type="entry name" value="DNAG_N"/>
</dbReference>
<dbReference type="InterPro" id="IPR006295">
    <property type="entry name" value="DNA_primase_DnaG"/>
</dbReference>
<comment type="subunit">
    <text evidence="12">Monomer. Interacts with DnaB.</text>
</comment>
<dbReference type="eggNOG" id="COG0358">
    <property type="taxonomic scope" value="Bacteria"/>
</dbReference>
<evidence type="ECO:0000256" key="5">
    <source>
        <dbReference type="ARBA" id="ARBA00022705"/>
    </source>
</evidence>
<keyword evidence="11 12" id="KW-0804">Transcription</keyword>
<dbReference type="EC" id="2.7.7.101" evidence="12"/>
<keyword evidence="15" id="KW-1185">Reference proteome</keyword>
<comment type="function">
    <text evidence="12">RNA polymerase that catalyzes the synthesis of short RNA molecules used as primers for DNA polymerase during DNA replication.</text>
</comment>
<dbReference type="PROSITE" id="PS50880">
    <property type="entry name" value="TOPRIM"/>
    <property type="match status" value="1"/>
</dbReference>
<dbReference type="Proteomes" id="UP000013131">
    <property type="component" value="Unassembled WGS sequence"/>
</dbReference>
<dbReference type="PANTHER" id="PTHR30313:SF2">
    <property type="entry name" value="DNA PRIMASE"/>
    <property type="match status" value="1"/>
</dbReference>
<feature type="domain" description="Toprim" evidence="13">
    <location>
        <begin position="253"/>
        <end position="336"/>
    </location>
</feature>
<dbReference type="GO" id="GO:1990077">
    <property type="term" value="C:primosome complex"/>
    <property type="evidence" value="ECO:0007669"/>
    <property type="project" value="UniProtKB-KW"/>
</dbReference>
<evidence type="ECO:0000313" key="14">
    <source>
        <dbReference type="EMBL" id="ENY68757.1"/>
    </source>
</evidence>
<evidence type="ECO:0000256" key="12">
    <source>
        <dbReference type="HAMAP-Rule" id="MF_00974"/>
    </source>
</evidence>
<dbReference type="RefSeq" id="WP_004424517.1">
    <property type="nucleotide sequence ID" value="NZ_AORI01000010.1"/>
</dbReference>
<comment type="catalytic activity">
    <reaction evidence="12">
        <text>ssDNA + n NTP = ssDNA/pppN(pN)n-1 hybrid + (n-1) diphosphate.</text>
        <dbReference type="EC" id="2.7.7.101"/>
    </reaction>
</comment>
<dbReference type="NCBIfam" id="TIGR01391">
    <property type="entry name" value="dnaG"/>
    <property type="match status" value="1"/>
</dbReference>
<evidence type="ECO:0000256" key="9">
    <source>
        <dbReference type="ARBA" id="ARBA00022842"/>
    </source>
</evidence>
<dbReference type="SUPFAM" id="SSF57783">
    <property type="entry name" value="Zinc beta-ribbon"/>
    <property type="match status" value="1"/>
</dbReference>
<dbReference type="HAMAP" id="MF_00974">
    <property type="entry name" value="DNA_primase_DnaG"/>
    <property type="match status" value="1"/>
</dbReference>
<dbReference type="InterPro" id="IPR036977">
    <property type="entry name" value="DNA_primase_Znf_CHC2"/>
</dbReference>
<keyword evidence="10 12" id="KW-0238">DNA-binding</keyword>
<dbReference type="PANTHER" id="PTHR30313">
    <property type="entry name" value="DNA PRIMASE"/>
    <property type="match status" value="1"/>
</dbReference>
<keyword evidence="6 12" id="KW-0479">Metal-binding</keyword>
<evidence type="ECO:0000256" key="3">
    <source>
        <dbReference type="ARBA" id="ARBA00022679"/>
    </source>
</evidence>
<keyword evidence="7 12" id="KW-0863">Zinc-finger</keyword>
<dbReference type="GO" id="GO:0003677">
    <property type="term" value="F:DNA binding"/>
    <property type="evidence" value="ECO:0007669"/>
    <property type="project" value="UniProtKB-KW"/>
</dbReference>
<dbReference type="Gene3D" id="3.90.980.10">
    <property type="entry name" value="DNA primase, catalytic core, N-terminal domain"/>
    <property type="match status" value="1"/>
</dbReference>
<feature type="zinc finger region" description="CHC2-type" evidence="12">
    <location>
        <begin position="37"/>
        <end position="61"/>
    </location>
</feature>
<evidence type="ECO:0000256" key="10">
    <source>
        <dbReference type="ARBA" id="ARBA00023125"/>
    </source>
</evidence>
<dbReference type="GO" id="GO:0003899">
    <property type="term" value="F:DNA-directed RNA polymerase activity"/>
    <property type="evidence" value="ECO:0007669"/>
    <property type="project" value="UniProtKB-UniRule"/>
</dbReference>
<organism evidence="14 15">
    <name type="scientific">Metamycoplasma auris 15026</name>
    <dbReference type="NCBI Taxonomy" id="1188233"/>
    <lineage>
        <taxon>Bacteria</taxon>
        <taxon>Bacillati</taxon>
        <taxon>Mycoplasmatota</taxon>
        <taxon>Mycoplasmoidales</taxon>
        <taxon>Metamycoplasmataceae</taxon>
        <taxon>Metamycoplasma</taxon>
    </lineage>
</organism>
<dbReference type="Pfam" id="PF13662">
    <property type="entry name" value="Toprim_4"/>
    <property type="match status" value="1"/>
</dbReference>
<dbReference type="SMART" id="SM00493">
    <property type="entry name" value="TOPRIM"/>
    <property type="match status" value="1"/>
</dbReference>
<dbReference type="FunFam" id="3.90.580.10:FF:000001">
    <property type="entry name" value="DNA primase"/>
    <property type="match status" value="1"/>
</dbReference>
<dbReference type="Gene3D" id="3.40.1360.10">
    <property type="match status" value="1"/>
</dbReference>
<evidence type="ECO:0000256" key="6">
    <source>
        <dbReference type="ARBA" id="ARBA00022723"/>
    </source>
</evidence>
<dbReference type="InterPro" id="IPR037068">
    <property type="entry name" value="DNA_primase_core_N_sf"/>
</dbReference>
<keyword evidence="2 12" id="KW-0639">Primosome</keyword>
<comment type="caution">
    <text evidence="14">The sequence shown here is derived from an EMBL/GenBank/DDBJ whole genome shotgun (WGS) entry which is preliminary data.</text>
</comment>
<keyword evidence="9" id="KW-0460">Magnesium</keyword>
<evidence type="ECO:0000256" key="11">
    <source>
        <dbReference type="ARBA" id="ARBA00023163"/>
    </source>
</evidence>
<dbReference type="SMART" id="SM00400">
    <property type="entry name" value="ZnF_CHCC"/>
    <property type="match status" value="1"/>
</dbReference>
<dbReference type="STRING" id="1188233.MAU_3570"/>
<comment type="domain">
    <text evidence="12">Contains an N-terminal zinc-binding domain, a central core domain that contains the primase activity, and a C-terminal DnaB-binding domain.</text>
</comment>
<evidence type="ECO:0000256" key="7">
    <source>
        <dbReference type="ARBA" id="ARBA00022771"/>
    </source>
</evidence>
<accession>N9V022</accession>
<dbReference type="GO" id="GO:0005737">
    <property type="term" value="C:cytoplasm"/>
    <property type="evidence" value="ECO:0007669"/>
    <property type="project" value="TreeGrafter"/>
</dbReference>
<dbReference type="OrthoDB" id="9803773at2"/>